<keyword evidence="4" id="KW-0235">DNA replication</keyword>
<dbReference type="EMBL" id="JAINDJ010000003">
    <property type="protein sequence ID" value="KAG9453951.1"/>
    <property type="molecule type" value="Genomic_DNA"/>
</dbReference>
<dbReference type="Gene3D" id="1.10.8.60">
    <property type="match status" value="1"/>
</dbReference>
<accession>A0AAV7EZQ5</accession>
<dbReference type="GO" id="GO:0033314">
    <property type="term" value="P:mitotic DNA replication checkpoint signaling"/>
    <property type="evidence" value="ECO:0007669"/>
    <property type="project" value="TreeGrafter"/>
</dbReference>
<dbReference type="InterPro" id="IPR036390">
    <property type="entry name" value="WH_DNA-bd_sf"/>
</dbReference>
<comment type="similarity">
    <text evidence="2 7">Belongs to the CDC6/cdc18 family.</text>
</comment>
<dbReference type="GO" id="GO:0016887">
    <property type="term" value="F:ATP hydrolysis activity"/>
    <property type="evidence" value="ECO:0007669"/>
    <property type="project" value="InterPro"/>
</dbReference>
<comment type="subcellular location">
    <subcellularLocation>
        <location evidence="1">Nucleus</location>
    </subcellularLocation>
</comment>
<evidence type="ECO:0000256" key="2">
    <source>
        <dbReference type="ARBA" id="ARBA00006184"/>
    </source>
</evidence>
<dbReference type="PANTHER" id="PTHR10763">
    <property type="entry name" value="CELL DIVISION CONTROL PROTEIN 6-RELATED"/>
    <property type="match status" value="1"/>
</dbReference>
<dbReference type="InterPro" id="IPR027417">
    <property type="entry name" value="P-loop_NTPase"/>
</dbReference>
<reference evidence="10 11" key="1">
    <citation type="submission" date="2021-07" db="EMBL/GenBank/DDBJ databases">
        <title>The Aristolochia fimbriata genome: insights into angiosperm evolution, floral development and chemical biosynthesis.</title>
        <authorList>
            <person name="Jiao Y."/>
        </authorList>
    </citation>
    <scope>NUCLEOTIDE SEQUENCE [LARGE SCALE GENOMIC DNA]</scope>
    <source>
        <strain evidence="10">IBCAS-2021</strain>
        <tissue evidence="10">Leaf</tissue>
    </source>
</reference>
<dbReference type="InterPro" id="IPR036388">
    <property type="entry name" value="WH-like_DNA-bd_sf"/>
</dbReference>
<evidence type="ECO:0000256" key="5">
    <source>
        <dbReference type="ARBA" id="ARBA00023242"/>
    </source>
</evidence>
<dbReference type="GO" id="GO:0006270">
    <property type="term" value="P:DNA replication initiation"/>
    <property type="evidence" value="ECO:0007669"/>
    <property type="project" value="UniProtKB-UniRule"/>
</dbReference>
<dbReference type="Pfam" id="PF22606">
    <property type="entry name" value="Cdc6-ORC-like_ATPase_lid"/>
    <property type="match status" value="1"/>
</dbReference>
<proteinExistence type="inferred from homology"/>
<dbReference type="SUPFAM" id="SSF52540">
    <property type="entry name" value="P-loop containing nucleoside triphosphate hydrolases"/>
    <property type="match status" value="1"/>
</dbReference>
<name>A0AAV7EZQ5_ARIFI</name>
<feature type="compositionally biased region" description="Basic and acidic residues" evidence="8">
    <location>
        <begin position="75"/>
        <end position="88"/>
    </location>
</feature>
<evidence type="ECO:0000256" key="8">
    <source>
        <dbReference type="SAM" id="MobiDB-lite"/>
    </source>
</evidence>
<protein>
    <recommendedName>
        <fullName evidence="7">Cell division control protein</fullName>
    </recommendedName>
</protein>
<evidence type="ECO:0000256" key="7">
    <source>
        <dbReference type="PIRNR" id="PIRNR001767"/>
    </source>
</evidence>
<dbReference type="SUPFAM" id="SSF46785">
    <property type="entry name" value="Winged helix' DNA-binding domain"/>
    <property type="match status" value="1"/>
</dbReference>
<dbReference type="GO" id="GO:0051301">
    <property type="term" value="P:cell division"/>
    <property type="evidence" value="ECO:0007669"/>
    <property type="project" value="UniProtKB-UniRule"/>
</dbReference>
<keyword evidence="5" id="KW-0539">Nucleus</keyword>
<dbReference type="Gene3D" id="3.40.50.300">
    <property type="entry name" value="P-loop containing nucleotide triphosphate hydrolases"/>
    <property type="match status" value="1"/>
</dbReference>
<organism evidence="10 11">
    <name type="scientific">Aristolochia fimbriata</name>
    <name type="common">White veined hardy Dutchman's pipe vine</name>
    <dbReference type="NCBI Taxonomy" id="158543"/>
    <lineage>
        <taxon>Eukaryota</taxon>
        <taxon>Viridiplantae</taxon>
        <taxon>Streptophyta</taxon>
        <taxon>Embryophyta</taxon>
        <taxon>Tracheophyta</taxon>
        <taxon>Spermatophyta</taxon>
        <taxon>Magnoliopsida</taxon>
        <taxon>Magnoliidae</taxon>
        <taxon>Piperales</taxon>
        <taxon>Aristolochiaceae</taxon>
        <taxon>Aristolochia</taxon>
    </lineage>
</organism>
<dbReference type="InterPro" id="IPR016314">
    <property type="entry name" value="Cdc6/18"/>
</dbReference>
<dbReference type="Pfam" id="PF09079">
    <property type="entry name" value="WHD_Cdc6"/>
    <property type="match status" value="1"/>
</dbReference>
<feature type="domain" description="Cdc6 C-terminal" evidence="9">
    <location>
        <begin position="499"/>
        <end position="578"/>
    </location>
</feature>
<sequence length="628" mass="69664">MPKRIKENSIAPASYQSPLNADSPLKQKRTRSEVLAQEDLPFVRRTSPRKCVNGSMNTQLNSPKSPTPRSGHSAKKCDDASKSEDIQLKSDFNSHQANGEISRSNKRQAPSDFSVQASSPGTRKSPRRCTSGGQNGDNSMNCGNGPAQLPKSPCRRLSDQFSQMPMWNPKDSAQMHALKEALHVSVAPSSIVCREEEQKKVFEFCQHSIEKEVGGSLYVCGCPGTGKTLSIDKVKDKLVTWAKNGGFKVPEVMSINCTSLVSTSEIFDKIVERYHPRKRISCACSPLKYLQDLFSHNEQPSSGMMLMIVDEMDYLITKAGAVLHDLFMLTTFPFSKFILLGIANAIDLADRFLPKLQSLNCKPILVTFRAYSKEQILKILQQRLLVLSLDAFHPQALELCARRVAAASGDMRKALSVCRTAVELLEAELQNPVSFNLSSDSSTMDQLGPAVEKLLQPDMNIVKKLQVGVEHMAIALSKTFKSTIVDTIQILPQHQQIILCSLVKLFVKGKKATTVGELNKSYVDICKSVQVPPVNMLEFSNMCKVLADQGILKLGSSREERLKRVNLKIDDADITFALQGIRFFRNCLQLSIQSHFGRALVISHTHLSMECIEQDLVASVAFSVEDDR</sequence>
<dbReference type="InterPro" id="IPR050311">
    <property type="entry name" value="ORC1/CDC6"/>
</dbReference>
<evidence type="ECO:0000313" key="10">
    <source>
        <dbReference type="EMBL" id="KAG9453951.1"/>
    </source>
</evidence>
<feature type="region of interest" description="Disordered" evidence="8">
    <location>
        <begin position="1"/>
        <end position="154"/>
    </location>
</feature>
<dbReference type="AlphaFoldDB" id="A0AAV7EZQ5"/>
<dbReference type="PIRSF" id="PIRSF001767">
    <property type="entry name" value="Cdc6"/>
    <property type="match status" value="1"/>
</dbReference>
<comment type="caution">
    <text evidence="10">The sequence shown here is derived from an EMBL/GenBank/DDBJ whole genome shotgun (WGS) entry which is preliminary data.</text>
</comment>
<dbReference type="InterPro" id="IPR015163">
    <property type="entry name" value="Cdc6_C"/>
</dbReference>
<dbReference type="Pfam" id="PF13401">
    <property type="entry name" value="AAA_22"/>
    <property type="match status" value="1"/>
</dbReference>
<evidence type="ECO:0000256" key="6">
    <source>
        <dbReference type="ARBA" id="ARBA00023306"/>
    </source>
</evidence>
<dbReference type="Proteomes" id="UP000825729">
    <property type="component" value="Unassembled WGS sequence"/>
</dbReference>
<dbReference type="GO" id="GO:0005634">
    <property type="term" value="C:nucleus"/>
    <property type="evidence" value="ECO:0007669"/>
    <property type="project" value="UniProtKB-SubCell"/>
</dbReference>
<keyword evidence="11" id="KW-1185">Reference proteome</keyword>
<dbReference type="FunFam" id="3.40.50.300:FF:000547">
    <property type="entry name" value="Cell division control protein"/>
    <property type="match status" value="1"/>
</dbReference>
<evidence type="ECO:0000256" key="4">
    <source>
        <dbReference type="ARBA" id="ARBA00022705"/>
    </source>
</evidence>
<feature type="compositionally biased region" description="Polar residues" evidence="8">
    <location>
        <begin position="54"/>
        <end position="70"/>
    </location>
</feature>
<evidence type="ECO:0000256" key="3">
    <source>
        <dbReference type="ARBA" id="ARBA00022618"/>
    </source>
</evidence>
<evidence type="ECO:0000313" key="11">
    <source>
        <dbReference type="Proteomes" id="UP000825729"/>
    </source>
</evidence>
<dbReference type="CDD" id="cd08768">
    <property type="entry name" value="Cdc6_C"/>
    <property type="match status" value="1"/>
</dbReference>
<feature type="compositionally biased region" description="Polar residues" evidence="8">
    <location>
        <begin position="90"/>
        <end position="122"/>
    </location>
</feature>
<evidence type="ECO:0000259" key="9">
    <source>
        <dbReference type="SMART" id="SM01074"/>
    </source>
</evidence>
<dbReference type="SMART" id="SM01074">
    <property type="entry name" value="Cdc6_C"/>
    <property type="match status" value="1"/>
</dbReference>
<dbReference type="GO" id="GO:0003688">
    <property type="term" value="F:DNA replication origin binding"/>
    <property type="evidence" value="ECO:0007669"/>
    <property type="project" value="TreeGrafter"/>
</dbReference>
<dbReference type="InterPro" id="IPR054425">
    <property type="entry name" value="Cdc6_ORC1-like_ATPase_lid"/>
</dbReference>
<evidence type="ECO:0000256" key="1">
    <source>
        <dbReference type="ARBA" id="ARBA00004123"/>
    </source>
</evidence>
<gene>
    <name evidence="10" type="ORF">H6P81_006855</name>
</gene>
<keyword evidence="3" id="KW-0132">Cell division</keyword>
<keyword evidence="6" id="KW-0131">Cell cycle</keyword>
<dbReference type="Gene3D" id="1.10.10.10">
    <property type="entry name" value="Winged helix-like DNA-binding domain superfamily/Winged helix DNA-binding domain"/>
    <property type="match status" value="1"/>
</dbReference>
<dbReference type="PANTHER" id="PTHR10763:SF26">
    <property type="entry name" value="CELL DIVISION CONTROL PROTEIN 6 HOMOLOG"/>
    <property type="match status" value="1"/>
</dbReference>
<dbReference type="InterPro" id="IPR049945">
    <property type="entry name" value="AAA_22"/>
</dbReference>